<dbReference type="Proteomes" id="UP000520814">
    <property type="component" value="Unassembled WGS sequence"/>
</dbReference>
<keyword evidence="2" id="KW-0560">Oxidoreductase</keyword>
<evidence type="ECO:0000256" key="1">
    <source>
        <dbReference type="ARBA" id="ARBA00010928"/>
    </source>
</evidence>
<feature type="domain" description="GFO/IDH/MocA-like oxidoreductase" evidence="4">
    <location>
        <begin position="136"/>
        <end position="265"/>
    </location>
</feature>
<sequence>MSNRYTPLRWGILGAGSIANRFTESIALLDDQTVVAVGSRDAEKAAAFGSKHSIPNRHNSYEALCNDPEVDAIYVATPHTFHKEHSILALKSGKHVLCEKPFTINKAEAEAVVAVAKETGLFLMEGMWSRFFPVWDKVRALIADGAIGKPRMLYADFGFRCGASPSNVGEDGLLVGLNPQARLFNPELGGGAIMDVGIYPVSLAQMLLGDPDQVACLGTIGHTGVDENAGMLLHFPSGAMAVTSTSFQVSTPQTATLIGESGKLEVAAPWWTPRKLTLTRNGESEVFELPFEGPGFQFEAMHFAERLRAGHTESDILSHSDSLAVMGALDNLRAAIGLKYPME</sequence>
<dbReference type="AlphaFoldDB" id="A0A7W9SMS8"/>
<dbReference type="Pfam" id="PF22725">
    <property type="entry name" value="GFO_IDH_MocA_C3"/>
    <property type="match status" value="1"/>
</dbReference>
<gene>
    <name evidence="5" type="ORF">HNQ39_000595</name>
</gene>
<proteinExistence type="inferred from homology"/>
<dbReference type="SUPFAM" id="SSF55347">
    <property type="entry name" value="Glyceraldehyde-3-phosphate dehydrogenase-like, C-terminal domain"/>
    <property type="match status" value="1"/>
</dbReference>
<dbReference type="PANTHER" id="PTHR22604:SF105">
    <property type="entry name" value="TRANS-1,2-DIHYDROBENZENE-1,2-DIOL DEHYDROGENASE"/>
    <property type="match status" value="1"/>
</dbReference>
<dbReference type="GO" id="GO:0016491">
    <property type="term" value="F:oxidoreductase activity"/>
    <property type="evidence" value="ECO:0007669"/>
    <property type="project" value="UniProtKB-KW"/>
</dbReference>
<evidence type="ECO:0000256" key="2">
    <source>
        <dbReference type="ARBA" id="ARBA00023002"/>
    </source>
</evidence>
<dbReference type="InterPro" id="IPR055170">
    <property type="entry name" value="GFO_IDH_MocA-like_dom"/>
</dbReference>
<reference evidence="5 6" key="1">
    <citation type="submission" date="2020-08" db="EMBL/GenBank/DDBJ databases">
        <title>Genomic Encyclopedia of Type Strains, Phase IV (KMG-IV): sequencing the most valuable type-strain genomes for metagenomic binning, comparative biology and taxonomic classification.</title>
        <authorList>
            <person name="Goeker M."/>
        </authorList>
    </citation>
    <scope>NUCLEOTIDE SEQUENCE [LARGE SCALE GENOMIC DNA]</scope>
    <source>
        <strain evidence="5 6">DSM 23562</strain>
    </source>
</reference>
<dbReference type="RefSeq" id="WP_184192456.1">
    <property type="nucleotide sequence ID" value="NZ_JACHGW010000001.1"/>
</dbReference>
<accession>A0A7W9SMS8</accession>
<dbReference type="Pfam" id="PF01408">
    <property type="entry name" value="GFO_IDH_MocA"/>
    <property type="match status" value="1"/>
</dbReference>
<dbReference type="Gene3D" id="3.40.50.720">
    <property type="entry name" value="NAD(P)-binding Rossmann-like Domain"/>
    <property type="match status" value="1"/>
</dbReference>
<dbReference type="InterPro" id="IPR000683">
    <property type="entry name" value="Gfo/Idh/MocA-like_OxRdtase_N"/>
</dbReference>
<dbReference type="InterPro" id="IPR036291">
    <property type="entry name" value="NAD(P)-bd_dom_sf"/>
</dbReference>
<dbReference type="InterPro" id="IPR050984">
    <property type="entry name" value="Gfo/Idh/MocA_domain"/>
</dbReference>
<evidence type="ECO:0000313" key="6">
    <source>
        <dbReference type="Proteomes" id="UP000520814"/>
    </source>
</evidence>
<organism evidence="5 6">
    <name type="scientific">Armatimonas rosea</name>
    <dbReference type="NCBI Taxonomy" id="685828"/>
    <lineage>
        <taxon>Bacteria</taxon>
        <taxon>Bacillati</taxon>
        <taxon>Armatimonadota</taxon>
        <taxon>Armatimonadia</taxon>
        <taxon>Armatimonadales</taxon>
        <taxon>Armatimonadaceae</taxon>
        <taxon>Armatimonas</taxon>
    </lineage>
</organism>
<dbReference type="PANTHER" id="PTHR22604">
    <property type="entry name" value="OXIDOREDUCTASES"/>
    <property type="match status" value="1"/>
</dbReference>
<evidence type="ECO:0000313" key="5">
    <source>
        <dbReference type="EMBL" id="MBB6048833.1"/>
    </source>
</evidence>
<evidence type="ECO:0000259" key="3">
    <source>
        <dbReference type="Pfam" id="PF01408"/>
    </source>
</evidence>
<dbReference type="SUPFAM" id="SSF51735">
    <property type="entry name" value="NAD(P)-binding Rossmann-fold domains"/>
    <property type="match status" value="1"/>
</dbReference>
<keyword evidence="6" id="KW-1185">Reference proteome</keyword>
<dbReference type="GO" id="GO:0000166">
    <property type="term" value="F:nucleotide binding"/>
    <property type="evidence" value="ECO:0007669"/>
    <property type="project" value="InterPro"/>
</dbReference>
<comment type="similarity">
    <text evidence="1">Belongs to the Gfo/Idh/MocA family.</text>
</comment>
<name>A0A7W9SMS8_ARMRO</name>
<evidence type="ECO:0000259" key="4">
    <source>
        <dbReference type="Pfam" id="PF22725"/>
    </source>
</evidence>
<dbReference type="Gene3D" id="3.30.360.10">
    <property type="entry name" value="Dihydrodipicolinate Reductase, domain 2"/>
    <property type="match status" value="1"/>
</dbReference>
<comment type="caution">
    <text evidence="5">The sequence shown here is derived from an EMBL/GenBank/DDBJ whole genome shotgun (WGS) entry which is preliminary data.</text>
</comment>
<feature type="domain" description="Gfo/Idh/MocA-like oxidoreductase N-terminal" evidence="3">
    <location>
        <begin position="8"/>
        <end position="126"/>
    </location>
</feature>
<protein>
    <submittedName>
        <fullName evidence="5">Putative dehydrogenase</fullName>
    </submittedName>
</protein>
<dbReference type="EMBL" id="JACHGW010000001">
    <property type="protein sequence ID" value="MBB6048833.1"/>
    <property type="molecule type" value="Genomic_DNA"/>
</dbReference>